<dbReference type="RefSeq" id="XP_062637825.1">
    <property type="nucleotide sequence ID" value="XM_062780454.1"/>
</dbReference>
<evidence type="ECO:0000313" key="3">
    <source>
        <dbReference type="Proteomes" id="UP001302676"/>
    </source>
</evidence>
<gene>
    <name evidence="2" type="ORF">C8A04DRAFT_27913</name>
</gene>
<dbReference type="GeneID" id="87817067"/>
<comment type="caution">
    <text evidence="2">The sequence shown here is derived from an EMBL/GenBank/DDBJ whole genome shotgun (WGS) entry which is preliminary data.</text>
</comment>
<dbReference type="Proteomes" id="UP001302676">
    <property type="component" value="Unassembled WGS sequence"/>
</dbReference>
<feature type="region of interest" description="Disordered" evidence="1">
    <location>
        <begin position="1"/>
        <end position="47"/>
    </location>
</feature>
<name>A0AAN6V4S6_9PEZI</name>
<keyword evidence="3" id="KW-1185">Reference proteome</keyword>
<organism evidence="2 3">
    <name type="scientific">Dichotomopilus funicola</name>
    <dbReference type="NCBI Taxonomy" id="1934379"/>
    <lineage>
        <taxon>Eukaryota</taxon>
        <taxon>Fungi</taxon>
        <taxon>Dikarya</taxon>
        <taxon>Ascomycota</taxon>
        <taxon>Pezizomycotina</taxon>
        <taxon>Sordariomycetes</taxon>
        <taxon>Sordariomycetidae</taxon>
        <taxon>Sordariales</taxon>
        <taxon>Chaetomiaceae</taxon>
        <taxon>Dichotomopilus</taxon>
    </lineage>
</organism>
<dbReference type="AlphaFoldDB" id="A0AAN6V4S6"/>
<evidence type="ECO:0000256" key="1">
    <source>
        <dbReference type="SAM" id="MobiDB-lite"/>
    </source>
</evidence>
<feature type="compositionally biased region" description="Polar residues" evidence="1">
    <location>
        <begin position="23"/>
        <end position="34"/>
    </location>
</feature>
<dbReference type="EMBL" id="MU853577">
    <property type="protein sequence ID" value="KAK4144454.1"/>
    <property type="molecule type" value="Genomic_DNA"/>
</dbReference>
<protein>
    <submittedName>
        <fullName evidence="2">Uncharacterized protein</fullName>
    </submittedName>
</protein>
<evidence type="ECO:0000313" key="2">
    <source>
        <dbReference type="EMBL" id="KAK4144454.1"/>
    </source>
</evidence>
<proteinExistence type="predicted"/>
<sequence length="359" mass="39217">MANRDRTIPVTTTHPSTAPVPNHPTNRATTPSTHTRTRRLTQPPLSTHPLNPLTLKLVLDRFDRALPQPRYAVTGHAALMVWGYRPGQQHGSFLWCDAPGEGAGEEGVGLGMTAHVSMLCPAEDCGVILSWAKVVGWGVHREGEATEEQGTGGQVKEVIGVPVYVPVSAVSAAMTTAVMKETKTTAPTPGERGPLLLGPHSGLEEEVEVVVGVRLRAVSSQAWESLWIVRPSEMKAPFIGWVGEMVRTEARVVAIPTLLNEFARAWYFCLTKGSGTGSPQERHIAGLILWIMRRLAADVRKHGYRARWVLTVEEAPNLVYPGFREPFVAEYGEVLPLFEVGGISQFDLLAFTQQQGIEI</sequence>
<reference evidence="2" key="1">
    <citation type="journal article" date="2023" name="Mol. Phylogenet. Evol.">
        <title>Genome-scale phylogeny and comparative genomics of the fungal order Sordariales.</title>
        <authorList>
            <person name="Hensen N."/>
            <person name="Bonometti L."/>
            <person name="Westerberg I."/>
            <person name="Brannstrom I.O."/>
            <person name="Guillou S."/>
            <person name="Cros-Aarteil S."/>
            <person name="Calhoun S."/>
            <person name="Haridas S."/>
            <person name="Kuo A."/>
            <person name="Mondo S."/>
            <person name="Pangilinan J."/>
            <person name="Riley R."/>
            <person name="LaButti K."/>
            <person name="Andreopoulos B."/>
            <person name="Lipzen A."/>
            <person name="Chen C."/>
            <person name="Yan M."/>
            <person name="Daum C."/>
            <person name="Ng V."/>
            <person name="Clum A."/>
            <person name="Steindorff A."/>
            <person name="Ohm R.A."/>
            <person name="Martin F."/>
            <person name="Silar P."/>
            <person name="Natvig D.O."/>
            <person name="Lalanne C."/>
            <person name="Gautier V."/>
            <person name="Ament-Velasquez S.L."/>
            <person name="Kruys A."/>
            <person name="Hutchinson M.I."/>
            <person name="Powell A.J."/>
            <person name="Barry K."/>
            <person name="Miller A.N."/>
            <person name="Grigoriev I.V."/>
            <person name="Debuchy R."/>
            <person name="Gladieux P."/>
            <person name="Hiltunen Thoren M."/>
            <person name="Johannesson H."/>
        </authorList>
    </citation>
    <scope>NUCLEOTIDE SEQUENCE</scope>
    <source>
        <strain evidence="2">CBS 141.50</strain>
    </source>
</reference>
<accession>A0AAN6V4S6</accession>
<reference evidence="2" key="2">
    <citation type="submission" date="2023-05" db="EMBL/GenBank/DDBJ databases">
        <authorList>
            <consortium name="Lawrence Berkeley National Laboratory"/>
            <person name="Steindorff A."/>
            <person name="Hensen N."/>
            <person name="Bonometti L."/>
            <person name="Westerberg I."/>
            <person name="Brannstrom I.O."/>
            <person name="Guillou S."/>
            <person name="Cros-Aarteil S."/>
            <person name="Calhoun S."/>
            <person name="Haridas S."/>
            <person name="Kuo A."/>
            <person name="Mondo S."/>
            <person name="Pangilinan J."/>
            <person name="Riley R."/>
            <person name="Labutti K."/>
            <person name="Andreopoulos B."/>
            <person name="Lipzen A."/>
            <person name="Chen C."/>
            <person name="Yanf M."/>
            <person name="Daum C."/>
            <person name="Ng V."/>
            <person name="Clum A."/>
            <person name="Ohm R."/>
            <person name="Martin F."/>
            <person name="Silar P."/>
            <person name="Natvig D."/>
            <person name="Lalanne C."/>
            <person name="Gautier V."/>
            <person name="Ament-Velasquez S.L."/>
            <person name="Kruys A."/>
            <person name="Hutchinson M.I."/>
            <person name="Powell A.J."/>
            <person name="Barry K."/>
            <person name="Miller A.N."/>
            <person name="Grigoriev I.V."/>
            <person name="Debuchy R."/>
            <person name="Gladieux P."/>
            <person name="Thoren M.H."/>
            <person name="Johannesson H."/>
        </authorList>
    </citation>
    <scope>NUCLEOTIDE SEQUENCE</scope>
    <source>
        <strain evidence="2">CBS 141.50</strain>
    </source>
</reference>